<keyword evidence="1" id="KW-0812">Transmembrane</keyword>
<dbReference type="Proteomes" id="UP001229346">
    <property type="component" value="Unassembled WGS sequence"/>
</dbReference>
<protein>
    <recommendedName>
        <fullName evidence="4">Holin</fullName>
    </recommendedName>
</protein>
<evidence type="ECO:0008006" key="4">
    <source>
        <dbReference type="Google" id="ProtNLM"/>
    </source>
</evidence>
<reference evidence="2 3" key="1">
    <citation type="submission" date="2023-07" db="EMBL/GenBank/DDBJ databases">
        <title>Sorghum-associated microbial communities from plants grown in Nebraska, USA.</title>
        <authorList>
            <person name="Schachtman D."/>
        </authorList>
    </citation>
    <scope>NUCLEOTIDE SEQUENCE [LARGE SCALE GENOMIC DNA]</scope>
    <source>
        <strain evidence="2 3">CC482</strain>
    </source>
</reference>
<proteinExistence type="predicted"/>
<dbReference type="RefSeq" id="WP_307208151.1">
    <property type="nucleotide sequence ID" value="NZ_JAUSSU010000016.1"/>
</dbReference>
<keyword evidence="3" id="KW-1185">Reference proteome</keyword>
<evidence type="ECO:0000313" key="2">
    <source>
        <dbReference type="EMBL" id="MDQ0116115.1"/>
    </source>
</evidence>
<feature type="transmembrane region" description="Helical" evidence="1">
    <location>
        <begin position="34"/>
        <end position="53"/>
    </location>
</feature>
<keyword evidence="1" id="KW-1133">Transmembrane helix</keyword>
<evidence type="ECO:0000256" key="1">
    <source>
        <dbReference type="SAM" id="Phobius"/>
    </source>
</evidence>
<name>A0ABT9U8Y9_PAEHA</name>
<dbReference type="EMBL" id="JAUSSU010000016">
    <property type="protein sequence ID" value="MDQ0116115.1"/>
    <property type="molecule type" value="Genomic_DNA"/>
</dbReference>
<comment type="caution">
    <text evidence="2">The sequence shown here is derived from an EMBL/GenBank/DDBJ whole genome shotgun (WGS) entry which is preliminary data.</text>
</comment>
<organism evidence="2 3">
    <name type="scientific">Paenibacillus harenae</name>
    <dbReference type="NCBI Taxonomy" id="306543"/>
    <lineage>
        <taxon>Bacteria</taxon>
        <taxon>Bacillati</taxon>
        <taxon>Bacillota</taxon>
        <taxon>Bacilli</taxon>
        <taxon>Bacillales</taxon>
        <taxon>Paenibacillaceae</taxon>
        <taxon>Paenibacillus</taxon>
    </lineage>
</organism>
<evidence type="ECO:0000313" key="3">
    <source>
        <dbReference type="Proteomes" id="UP001229346"/>
    </source>
</evidence>
<accession>A0ABT9U8Y9</accession>
<sequence length="80" mass="9039">MSQLLTAFILILAIVVFFADFRGMNRQSTVNKEIVFSSSLLGIGVILGVLQLFQEPLPSLMTVIEYVFRPISDWMTVMLK</sequence>
<gene>
    <name evidence="2" type="ORF">J2T15_005591</name>
</gene>
<keyword evidence="1" id="KW-0472">Membrane</keyword>